<dbReference type="GO" id="GO:0006355">
    <property type="term" value="P:regulation of DNA-templated transcription"/>
    <property type="evidence" value="ECO:0007669"/>
    <property type="project" value="InterPro"/>
</dbReference>
<proteinExistence type="predicted"/>
<name>A0A8S5RSP8_9CAUD</name>
<evidence type="ECO:0000313" key="1">
    <source>
        <dbReference type="EMBL" id="DAE92528.1"/>
    </source>
</evidence>
<accession>A0A8S5RSP8</accession>
<reference evidence="1" key="1">
    <citation type="journal article" date="2021" name="Proc. Natl. Acad. Sci. U.S.A.">
        <title>A Catalog of Tens of Thousands of Viruses from Human Metagenomes Reveals Hidden Associations with Chronic Diseases.</title>
        <authorList>
            <person name="Tisza M.J."/>
            <person name="Buck C.B."/>
        </authorList>
    </citation>
    <scope>NUCLEOTIDE SEQUENCE</scope>
    <source>
        <strain evidence="1">Ct3Mm15</strain>
    </source>
</reference>
<organism evidence="1">
    <name type="scientific">Siphoviridae sp. ct3Mm15</name>
    <dbReference type="NCBI Taxonomy" id="2827558"/>
    <lineage>
        <taxon>Viruses</taxon>
        <taxon>Duplodnaviria</taxon>
        <taxon>Heunggongvirae</taxon>
        <taxon>Uroviricota</taxon>
        <taxon>Caudoviricetes</taxon>
    </lineage>
</organism>
<dbReference type="GO" id="GO:0003677">
    <property type="term" value="F:DNA binding"/>
    <property type="evidence" value="ECO:0007669"/>
    <property type="project" value="InterPro"/>
</dbReference>
<protein>
    <submittedName>
        <fullName evidence="1">MerR family regulatory protein</fullName>
    </submittedName>
</protein>
<sequence>MEKNSKTFVGTIEAARLTGLSPNTVRSYLRKKLFPAPEVVIDHGDGHRTFGWAADTVTEWRDARHEKK</sequence>
<dbReference type="EMBL" id="BK057802">
    <property type="protein sequence ID" value="DAE92528.1"/>
    <property type="molecule type" value="Genomic_DNA"/>
</dbReference>